<name>A0A5J6QD37_9GAMM</name>
<accession>A0A5J6QD37</accession>
<protein>
    <submittedName>
        <fullName evidence="1">Uncharacterized protein</fullName>
    </submittedName>
</protein>
<dbReference type="RefSeq" id="WP_151131158.1">
    <property type="nucleotide sequence ID" value="NZ_CP043311.1"/>
</dbReference>
<dbReference type="Proteomes" id="UP000327179">
    <property type="component" value="Chromosome"/>
</dbReference>
<dbReference type="EMBL" id="CP043311">
    <property type="protein sequence ID" value="QEY60604.1"/>
    <property type="molecule type" value="Genomic_DNA"/>
</dbReference>
<keyword evidence="2" id="KW-1185">Reference proteome</keyword>
<evidence type="ECO:0000313" key="2">
    <source>
        <dbReference type="Proteomes" id="UP000327179"/>
    </source>
</evidence>
<reference evidence="1 2" key="1">
    <citation type="submission" date="2019-08" db="EMBL/GenBank/DDBJ databases">
        <title>Whole-genome Sequencing of e-waste polymer degrading bacterium Pseudomonas sp. strain PE08.</title>
        <authorList>
            <person name="Kirdat K."/>
            <person name="Debbarma P."/>
            <person name="Narawade N."/>
            <person name="Suyal D."/>
            <person name="Thorat V."/>
            <person name="Shouche Y."/>
            <person name="Goel R."/>
            <person name="Yadav A."/>
        </authorList>
    </citation>
    <scope>NUCLEOTIDE SEQUENCE [LARGE SCALE GENOMIC DNA]</scope>
    <source>
        <strain evidence="1 2">PE08</strain>
    </source>
</reference>
<proteinExistence type="predicted"/>
<sequence>MPRILPPLLLISDDRVLADQARQLLTYNALECTVLTTSSDCSKAPLCRWLKDAPLNHSGRVHALLGEAVEVLERTRHAFRSSELGRLRKRLEQALGELPPPDD</sequence>
<organism evidence="1 2">
    <name type="scientific">Metapseudomonas lalkuanensis</name>
    <dbReference type="NCBI Taxonomy" id="2604832"/>
    <lineage>
        <taxon>Bacteria</taxon>
        <taxon>Pseudomonadati</taxon>
        <taxon>Pseudomonadota</taxon>
        <taxon>Gammaproteobacteria</taxon>
        <taxon>Pseudomonadales</taxon>
        <taxon>Pseudomonadaceae</taxon>
        <taxon>Metapseudomonas</taxon>
    </lineage>
</organism>
<dbReference type="KEGG" id="plal:FXN65_00550"/>
<gene>
    <name evidence="1" type="ORF">FXN65_00550</name>
</gene>
<dbReference type="AlphaFoldDB" id="A0A5J6QD37"/>
<evidence type="ECO:0000313" key="1">
    <source>
        <dbReference type="EMBL" id="QEY60604.1"/>
    </source>
</evidence>